<reference evidence="1 2" key="1">
    <citation type="submission" date="2018-12" db="EMBL/GenBank/DDBJ databases">
        <authorList>
            <consortium name="Pathogen Informatics"/>
        </authorList>
    </citation>
    <scope>NUCLEOTIDE SEQUENCE [LARGE SCALE GENOMIC DNA]</scope>
    <source>
        <strain evidence="1 2">NCTC12871</strain>
    </source>
</reference>
<evidence type="ECO:0000313" key="1">
    <source>
        <dbReference type="EMBL" id="VEJ09195.1"/>
    </source>
</evidence>
<dbReference type="RefSeq" id="WP_126598917.1">
    <property type="nucleotide sequence ID" value="NZ_LR134510.1"/>
</dbReference>
<keyword evidence="1" id="KW-0675">Receptor</keyword>
<proteinExistence type="predicted"/>
<keyword evidence="2" id="KW-1185">Reference proteome</keyword>
<dbReference type="EMBL" id="LR134510">
    <property type="protein sequence ID" value="VEJ09195.1"/>
    <property type="molecule type" value="Genomic_DNA"/>
</dbReference>
<name>A0A448TTH2_9PAST</name>
<accession>A0A448TTH2</accession>
<dbReference type="OrthoDB" id="273514at2"/>
<organism evidence="1 2">
    <name type="scientific">Actinobacillus delphinicola</name>
    <dbReference type="NCBI Taxonomy" id="51161"/>
    <lineage>
        <taxon>Bacteria</taxon>
        <taxon>Pseudomonadati</taxon>
        <taxon>Pseudomonadota</taxon>
        <taxon>Gammaproteobacteria</taxon>
        <taxon>Pasteurellales</taxon>
        <taxon>Pasteurellaceae</taxon>
        <taxon>Actinobacillus</taxon>
    </lineage>
</organism>
<dbReference type="AlphaFoldDB" id="A0A448TTH2"/>
<gene>
    <name evidence="1" type="ORF">NCTC12871_00636</name>
</gene>
<protein>
    <submittedName>
        <fullName evidence="1">Opioid growth factor receptor (OGFr) conserved region</fullName>
    </submittedName>
</protein>
<dbReference type="KEGG" id="adp:NCTC12871_00636"/>
<evidence type="ECO:0000313" key="2">
    <source>
        <dbReference type="Proteomes" id="UP000279799"/>
    </source>
</evidence>
<sequence length="172" mass="20099">MQHPVIEFYLGKRKSLEGFSLEEMWNMSDLIFSDGYFWIPWLLPITPFKNKEVVVGRKWNKRVPIFSQADADVFAQNEDIQKCYLKSIDRIFAYFELEREGSLVFPTKVLQDRSFWLHPAGHETKKISRLIHSLSVCGQFELAVNLQKLAISLGTEKGYIQDKTLGIWQKII</sequence>
<dbReference type="Proteomes" id="UP000279799">
    <property type="component" value="Chromosome"/>
</dbReference>